<dbReference type="InterPro" id="IPR004919">
    <property type="entry name" value="GmrSD_N"/>
</dbReference>
<dbReference type="PANTHER" id="PTHR35149:SF1">
    <property type="entry name" value="DUF5655 DOMAIN-CONTAINING PROTEIN"/>
    <property type="match status" value="1"/>
</dbReference>
<keyword evidence="3" id="KW-0540">Nuclease</keyword>
<feature type="domain" description="GmrSD restriction endonucleases N-terminal" evidence="1">
    <location>
        <begin position="12"/>
        <end position="228"/>
    </location>
</feature>
<dbReference type="Pfam" id="PF03235">
    <property type="entry name" value="GmrSD_N"/>
    <property type="match status" value="1"/>
</dbReference>
<dbReference type="GO" id="GO:0004519">
    <property type="term" value="F:endonuclease activity"/>
    <property type="evidence" value="ECO:0007669"/>
    <property type="project" value="UniProtKB-KW"/>
</dbReference>
<evidence type="ECO:0000313" key="3">
    <source>
        <dbReference type="EMBL" id="MCX5618455.1"/>
    </source>
</evidence>
<dbReference type="Pfam" id="PF07510">
    <property type="entry name" value="GmrSD_C"/>
    <property type="match status" value="1"/>
</dbReference>
<proteinExistence type="predicted"/>
<dbReference type="EMBL" id="JANIDY010000003">
    <property type="protein sequence ID" value="MCX5618455.1"/>
    <property type="molecule type" value="Genomic_DNA"/>
</dbReference>
<dbReference type="PANTHER" id="PTHR35149">
    <property type="entry name" value="SLL5132 PROTEIN"/>
    <property type="match status" value="1"/>
</dbReference>
<dbReference type="RefSeq" id="WP_266116957.1">
    <property type="nucleotide sequence ID" value="NZ_JANIDY010000003.1"/>
</dbReference>
<comment type="caution">
    <text evidence="3">The sequence shown here is derived from an EMBL/GenBank/DDBJ whole genome shotgun (WGS) entry which is preliminary data.</text>
</comment>
<keyword evidence="3" id="KW-0378">Hydrolase</keyword>
<evidence type="ECO:0000313" key="4">
    <source>
        <dbReference type="Proteomes" id="UP001165576"/>
    </source>
</evidence>
<name>A0ABT3WH77_9PROT</name>
<gene>
    <name evidence="3" type="ORF">NQF86_07225</name>
</gene>
<keyword evidence="3" id="KW-0255">Endonuclease</keyword>
<dbReference type="InterPro" id="IPR011089">
    <property type="entry name" value="GmrSD_C"/>
</dbReference>
<dbReference type="Proteomes" id="UP001165576">
    <property type="component" value="Unassembled WGS sequence"/>
</dbReference>
<evidence type="ECO:0000259" key="2">
    <source>
        <dbReference type="Pfam" id="PF07510"/>
    </source>
</evidence>
<evidence type="ECO:0000259" key="1">
    <source>
        <dbReference type="Pfam" id="PF03235"/>
    </source>
</evidence>
<feature type="domain" description="GmrSD restriction endonucleases C-terminal" evidence="2">
    <location>
        <begin position="421"/>
        <end position="575"/>
    </location>
</feature>
<accession>A0ABT3WH77</accession>
<keyword evidence="4" id="KW-1185">Reference proteome</keyword>
<reference evidence="3" key="1">
    <citation type="submission" date="2022-07" db="EMBL/GenBank/DDBJ databases">
        <title>Bombella genomes.</title>
        <authorList>
            <person name="Harer L."/>
            <person name="Styblova S."/>
            <person name="Ehrmann M."/>
        </authorList>
    </citation>
    <scope>NUCLEOTIDE SEQUENCE</scope>
    <source>
        <strain evidence="3">TMW 2.2543</strain>
    </source>
</reference>
<organism evidence="3 4">
    <name type="scientific">Bombella pluederhausensis</name>
    <dbReference type="NCBI Taxonomy" id="2967336"/>
    <lineage>
        <taxon>Bacteria</taxon>
        <taxon>Pseudomonadati</taxon>
        <taxon>Pseudomonadota</taxon>
        <taxon>Alphaproteobacteria</taxon>
        <taxon>Acetobacterales</taxon>
        <taxon>Acetobacteraceae</taxon>
        <taxon>Bombella</taxon>
    </lineage>
</organism>
<sequence length="588" mass="68405">MADIEVNNISVGELFQKFYIVPSYQREYVWKKSQVLHLLDDIRSEQIHEESSEYFIGSLVVCPSQTRDGAYDLIDGQQRFTTIFILFCAIRDSLSGLGADGLEGIKKSIVDVDTDQYGRDCYRPHLELQYEDAGEIFSQLIDGKNLTKDGTVSIKNIYGAYNTVREFLDDSFGDSVDDIRKFFGYVTRNVKLIRISTHNFGRALKIFETINDRGIGLNAMDLLKNLLFMNAKTYQFDSLKKYWKFIVDELYKIDERPLRFLRYFIFSTWGVPRLAKDELYDWLVKNDKRIGLKDNPVAFVEKMKEALEAYINFVNGKDSYGNSNPFLENISLLYKKRNSAKQHLVLLLAGRRLHPEIFSALCRDIESFLFVCLLVKEEIRTFEKIFSEWSLGLSRVKTMEDYKIFADDTFKVQKKKHASKFFVMFREIDNRSLPKYQIEYLLGKLTQFVDRKAYGGDMPLSMYCNSRDVHLEHILPRQPDSEVFKEFGVGADDPRLVWSVGNLALVEKSINMSLGNKPFSQKKFIYPKSRYLLTQIIFERPDIGNTVIDQAVSQIGTFDEWNKESIHQRARWLARLACIVWDVPATEE</sequence>
<protein>
    <submittedName>
        <fullName evidence="3">DUF262 domain-containing HNH endonuclease family protein</fullName>
    </submittedName>
</protein>